<dbReference type="SUPFAM" id="SSF53187">
    <property type="entry name" value="Zn-dependent exopeptidases"/>
    <property type="match status" value="1"/>
</dbReference>
<dbReference type="GO" id="GO:0004180">
    <property type="term" value="F:carboxypeptidase activity"/>
    <property type="evidence" value="ECO:0007669"/>
    <property type="project" value="TreeGrafter"/>
</dbReference>
<keyword evidence="1" id="KW-0812">Transmembrane</keyword>
<gene>
    <name evidence="3" type="ORF">TELCIR_15226</name>
</gene>
<dbReference type="Proteomes" id="UP000230423">
    <property type="component" value="Unassembled WGS sequence"/>
</dbReference>
<evidence type="ECO:0000259" key="2">
    <source>
        <dbReference type="Pfam" id="PF04389"/>
    </source>
</evidence>
<evidence type="ECO:0000313" key="4">
    <source>
        <dbReference type="Proteomes" id="UP000230423"/>
    </source>
</evidence>
<dbReference type="Pfam" id="PF04389">
    <property type="entry name" value="Peptidase_M28"/>
    <property type="match status" value="1"/>
</dbReference>
<dbReference type="Gene3D" id="3.40.630.10">
    <property type="entry name" value="Zn peptidases"/>
    <property type="match status" value="1"/>
</dbReference>
<dbReference type="InterPro" id="IPR039373">
    <property type="entry name" value="Peptidase_M28B"/>
</dbReference>
<sequence>MKRKIINFRMKACIGFLALGIGIALFVAGAVMLGIGISKDKSSNDCPRFTESPSTIAPTHITYAGIQWLAYSPNGTVTGDVVFCGQGYEKEFQYLLKDVYPNTVFMPEHSVQRGTLKIGDGDVLSPLYAGKPILWKTGSLEKARADGDIPSIPAIPISYTSAMALLSRLGGPPAPSTWQGGLNVTYNLGPGLKDNMKTTITINGQYEVKQIRNVIGYINGNEEPERYVILGNHFDAWTYGALDPNSGTSILAEVARAIMQVVNETGWRPGE</sequence>
<dbReference type="EMBL" id="KZ351189">
    <property type="protein sequence ID" value="PIO63187.1"/>
    <property type="molecule type" value="Genomic_DNA"/>
</dbReference>
<evidence type="ECO:0000313" key="3">
    <source>
        <dbReference type="EMBL" id="PIO63187.1"/>
    </source>
</evidence>
<keyword evidence="1" id="KW-1133">Transmembrane helix</keyword>
<reference evidence="3 4" key="1">
    <citation type="submission" date="2015-09" db="EMBL/GenBank/DDBJ databases">
        <title>Draft genome of the parasitic nematode Teladorsagia circumcincta isolate WARC Sus (inbred).</title>
        <authorList>
            <person name="Mitreva M."/>
        </authorList>
    </citation>
    <scope>NUCLEOTIDE SEQUENCE [LARGE SCALE GENOMIC DNA]</scope>
    <source>
        <strain evidence="3 4">S</strain>
    </source>
</reference>
<name>A0A2G9TZ34_TELCI</name>
<dbReference type="PANTHER" id="PTHR10404:SF77">
    <property type="entry name" value="GLUTAMATE CARBOXYPEPTIDASE 2 HOMOLOG"/>
    <property type="match status" value="1"/>
</dbReference>
<organism evidence="3 4">
    <name type="scientific">Teladorsagia circumcincta</name>
    <name type="common">Brown stomach worm</name>
    <name type="synonym">Ostertagia circumcincta</name>
    <dbReference type="NCBI Taxonomy" id="45464"/>
    <lineage>
        <taxon>Eukaryota</taxon>
        <taxon>Metazoa</taxon>
        <taxon>Ecdysozoa</taxon>
        <taxon>Nematoda</taxon>
        <taxon>Chromadorea</taxon>
        <taxon>Rhabditida</taxon>
        <taxon>Rhabditina</taxon>
        <taxon>Rhabditomorpha</taxon>
        <taxon>Strongyloidea</taxon>
        <taxon>Trichostrongylidae</taxon>
        <taxon>Teladorsagia</taxon>
    </lineage>
</organism>
<accession>A0A2G9TZ34</accession>
<evidence type="ECO:0000256" key="1">
    <source>
        <dbReference type="SAM" id="Phobius"/>
    </source>
</evidence>
<proteinExistence type="predicted"/>
<dbReference type="Gene3D" id="3.50.30.30">
    <property type="match status" value="2"/>
</dbReference>
<dbReference type="InterPro" id="IPR007484">
    <property type="entry name" value="Peptidase_M28"/>
</dbReference>
<dbReference type="OrthoDB" id="5841748at2759"/>
<protein>
    <recommendedName>
        <fullName evidence="2">Peptidase M28 domain-containing protein</fullName>
    </recommendedName>
</protein>
<keyword evidence="4" id="KW-1185">Reference proteome</keyword>
<feature type="domain" description="Peptidase M28" evidence="2">
    <location>
        <begin position="213"/>
        <end position="260"/>
    </location>
</feature>
<dbReference type="AlphaFoldDB" id="A0A2G9TZ34"/>
<keyword evidence="1" id="KW-0472">Membrane</keyword>
<dbReference type="PANTHER" id="PTHR10404">
    <property type="entry name" value="N-ACETYLATED-ALPHA-LINKED ACIDIC DIPEPTIDASE"/>
    <property type="match status" value="1"/>
</dbReference>
<feature type="transmembrane region" description="Helical" evidence="1">
    <location>
        <begin position="12"/>
        <end position="37"/>
    </location>
</feature>
<dbReference type="InterPro" id="IPR046450">
    <property type="entry name" value="PA_dom_sf"/>
</dbReference>
<dbReference type="SUPFAM" id="SSF52025">
    <property type="entry name" value="PA domain"/>
    <property type="match status" value="1"/>
</dbReference>